<dbReference type="GO" id="GO:0016740">
    <property type="term" value="F:transferase activity"/>
    <property type="evidence" value="ECO:0007669"/>
    <property type="project" value="UniProtKB-KW"/>
</dbReference>
<dbReference type="InterPro" id="IPR036249">
    <property type="entry name" value="Thioredoxin-like_sf"/>
</dbReference>
<dbReference type="AlphaFoldDB" id="A0A7Y0L970"/>
<dbReference type="EMBL" id="JABBXH010000001">
    <property type="protein sequence ID" value="NMP30294.1"/>
    <property type="molecule type" value="Genomic_DNA"/>
</dbReference>
<dbReference type="PROSITE" id="PS50404">
    <property type="entry name" value="GST_NTER"/>
    <property type="match status" value="1"/>
</dbReference>
<feature type="domain" description="GST N-terminal" evidence="1">
    <location>
        <begin position="1"/>
        <end position="79"/>
    </location>
</feature>
<gene>
    <name evidence="2" type="ORF">HII17_01865</name>
</gene>
<dbReference type="Gene3D" id="3.40.30.10">
    <property type="entry name" value="Glutaredoxin"/>
    <property type="match status" value="1"/>
</dbReference>
<accession>A0A7Y0L970</accession>
<reference evidence="2 3" key="1">
    <citation type="submission" date="2020-04" db="EMBL/GenBank/DDBJ databases">
        <title>Thalassotalea sp. M1531, isolated from the surface of marine red alga.</title>
        <authorList>
            <person name="Pang L."/>
            <person name="Lu D.-C."/>
        </authorList>
    </citation>
    <scope>NUCLEOTIDE SEQUENCE [LARGE SCALE GENOMIC DNA]</scope>
    <source>
        <strain evidence="2 3">M1531</strain>
    </source>
</reference>
<evidence type="ECO:0000259" key="1">
    <source>
        <dbReference type="PROSITE" id="PS50404"/>
    </source>
</evidence>
<protein>
    <submittedName>
        <fullName evidence="2">Glutathione S-transferase family protein</fullName>
    </submittedName>
</protein>
<sequence length="194" mass="22371">MQLLGSTTSPYVRRIRLLFELIGQEYQFDNLDIFSESGREILKKNNPTLKVPALIDGSECVYDSRVIFRYLSHKFELAPISWAEENNLTLIDAANDSLVALLISTRSGLNVNDDVMFFNIQHERIENIYQLLDKQVAQGDFDQWNYPAICLYCLLDWASFRELKMFEEFSSLSKFVAENRNKVGVLESAPDITI</sequence>
<keyword evidence="2" id="KW-0808">Transferase</keyword>
<proteinExistence type="predicted"/>
<dbReference type="Proteomes" id="UP000568664">
    <property type="component" value="Unassembled WGS sequence"/>
</dbReference>
<dbReference type="Pfam" id="PF13417">
    <property type="entry name" value="GST_N_3"/>
    <property type="match status" value="1"/>
</dbReference>
<organism evidence="2 3">
    <name type="scientific">Thalassotalea algicola</name>
    <dbReference type="NCBI Taxonomy" id="2716224"/>
    <lineage>
        <taxon>Bacteria</taxon>
        <taxon>Pseudomonadati</taxon>
        <taxon>Pseudomonadota</taxon>
        <taxon>Gammaproteobacteria</taxon>
        <taxon>Alteromonadales</taxon>
        <taxon>Colwelliaceae</taxon>
        <taxon>Thalassotalea</taxon>
    </lineage>
</organism>
<dbReference type="Gene3D" id="1.20.1050.10">
    <property type="match status" value="1"/>
</dbReference>
<dbReference type="InterPro" id="IPR004045">
    <property type="entry name" value="Glutathione_S-Trfase_N"/>
</dbReference>
<name>A0A7Y0L970_9GAMM</name>
<evidence type="ECO:0000313" key="3">
    <source>
        <dbReference type="Proteomes" id="UP000568664"/>
    </source>
</evidence>
<dbReference type="RefSeq" id="WP_169073618.1">
    <property type="nucleotide sequence ID" value="NZ_JABBXH010000001.1"/>
</dbReference>
<comment type="caution">
    <text evidence="2">The sequence shown here is derived from an EMBL/GenBank/DDBJ whole genome shotgun (WGS) entry which is preliminary data.</text>
</comment>
<evidence type="ECO:0000313" key="2">
    <source>
        <dbReference type="EMBL" id="NMP30294.1"/>
    </source>
</evidence>
<keyword evidence="3" id="KW-1185">Reference proteome</keyword>
<dbReference type="SUPFAM" id="SSF52833">
    <property type="entry name" value="Thioredoxin-like"/>
    <property type="match status" value="1"/>
</dbReference>